<dbReference type="EMBL" id="MU005764">
    <property type="protein sequence ID" value="KAF2714610.1"/>
    <property type="molecule type" value="Genomic_DNA"/>
</dbReference>
<proteinExistence type="predicted"/>
<evidence type="ECO:0000313" key="2">
    <source>
        <dbReference type="Proteomes" id="UP000799428"/>
    </source>
</evidence>
<sequence length="207" mass="23621">MLGHSTSRIPFPLYGKAIDRQRTYRVFVQLSFRSQAEGAHLPPALSSCQCFLNLRETRVLSMSGYVCTAHADRCNLAACQLGWKYRYIYCKSDCYNIGPNRQAFRNCQPDVREGGQSPEPRALFWCGGLRNKVRSNITRLTRPNRVTLRTNLEILVRLSADTTKSMISGQLEQKLDLQGRIRLRTRARAKVLGRRCHDSKKLSLATN</sequence>
<dbReference type="Proteomes" id="UP000799428">
    <property type="component" value="Unassembled WGS sequence"/>
</dbReference>
<name>A0A6G1KP78_9PLEO</name>
<accession>A0A6G1KP78</accession>
<dbReference type="AlphaFoldDB" id="A0A6G1KP78"/>
<organism evidence="1 2">
    <name type="scientific">Pleomassaria siparia CBS 279.74</name>
    <dbReference type="NCBI Taxonomy" id="1314801"/>
    <lineage>
        <taxon>Eukaryota</taxon>
        <taxon>Fungi</taxon>
        <taxon>Dikarya</taxon>
        <taxon>Ascomycota</taxon>
        <taxon>Pezizomycotina</taxon>
        <taxon>Dothideomycetes</taxon>
        <taxon>Pleosporomycetidae</taxon>
        <taxon>Pleosporales</taxon>
        <taxon>Pleomassariaceae</taxon>
        <taxon>Pleomassaria</taxon>
    </lineage>
</organism>
<evidence type="ECO:0000313" key="1">
    <source>
        <dbReference type="EMBL" id="KAF2714610.1"/>
    </source>
</evidence>
<protein>
    <submittedName>
        <fullName evidence="1">Uncharacterized protein</fullName>
    </submittedName>
</protein>
<gene>
    <name evidence="1" type="ORF">K504DRAFT_6834</name>
</gene>
<reference evidence="1" key="1">
    <citation type="journal article" date="2020" name="Stud. Mycol.">
        <title>101 Dothideomycetes genomes: a test case for predicting lifestyles and emergence of pathogens.</title>
        <authorList>
            <person name="Haridas S."/>
            <person name="Albert R."/>
            <person name="Binder M."/>
            <person name="Bloem J."/>
            <person name="Labutti K."/>
            <person name="Salamov A."/>
            <person name="Andreopoulos B."/>
            <person name="Baker S."/>
            <person name="Barry K."/>
            <person name="Bills G."/>
            <person name="Bluhm B."/>
            <person name="Cannon C."/>
            <person name="Castanera R."/>
            <person name="Culley D."/>
            <person name="Daum C."/>
            <person name="Ezra D."/>
            <person name="Gonzalez J."/>
            <person name="Henrissat B."/>
            <person name="Kuo A."/>
            <person name="Liang C."/>
            <person name="Lipzen A."/>
            <person name="Lutzoni F."/>
            <person name="Magnuson J."/>
            <person name="Mondo S."/>
            <person name="Nolan M."/>
            <person name="Ohm R."/>
            <person name="Pangilinan J."/>
            <person name="Park H.-J."/>
            <person name="Ramirez L."/>
            <person name="Alfaro M."/>
            <person name="Sun H."/>
            <person name="Tritt A."/>
            <person name="Yoshinaga Y."/>
            <person name="Zwiers L.-H."/>
            <person name="Turgeon B."/>
            <person name="Goodwin S."/>
            <person name="Spatafora J."/>
            <person name="Crous P."/>
            <person name="Grigoriev I."/>
        </authorList>
    </citation>
    <scope>NUCLEOTIDE SEQUENCE</scope>
    <source>
        <strain evidence="1">CBS 279.74</strain>
    </source>
</reference>
<keyword evidence="2" id="KW-1185">Reference proteome</keyword>